<comment type="caution">
    <text evidence="2">The sequence shown here is derived from an EMBL/GenBank/DDBJ whole genome shotgun (WGS) entry which is preliminary data.</text>
</comment>
<dbReference type="Proteomes" id="UP000230557">
    <property type="component" value="Unassembled WGS sequence"/>
</dbReference>
<dbReference type="InterPro" id="IPR052514">
    <property type="entry name" value="SAM-dependent_MTase"/>
</dbReference>
<gene>
    <name evidence="2" type="ORF">COT91_00705</name>
</gene>
<reference evidence="3" key="1">
    <citation type="submission" date="2017-09" db="EMBL/GenBank/DDBJ databases">
        <title>Depth-based differentiation of microbial function through sediment-hosted aquifers and enrichment of novel symbionts in the deep terrestrial subsurface.</title>
        <authorList>
            <person name="Probst A.J."/>
            <person name="Ladd B."/>
            <person name="Jarett J.K."/>
            <person name="Geller-Mcgrath D.E."/>
            <person name="Sieber C.M.K."/>
            <person name="Emerson J.B."/>
            <person name="Anantharaman K."/>
            <person name="Thomas B.C."/>
            <person name="Malmstrom R."/>
            <person name="Stieglmeier M."/>
            <person name="Klingl A."/>
            <person name="Woyke T."/>
            <person name="Ryan C.M."/>
            <person name="Banfield J.F."/>
        </authorList>
    </citation>
    <scope>NUCLEOTIDE SEQUENCE [LARGE SCALE GENOMIC DNA]</scope>
</reference>
<evidence type="ECO:0000313" key="2">
    <source>
        <dbReference type="EMBL" id="PIR97582.1"/>
    </source>
</evidence>
<proteinExistence type="predicted"/>
<name>A0A2H0VEQ2_9BACT</name>
<accession>A0A2H0VEQ2</accession>
<dbReference type="SUPFAM" id="SSF53335">
    <property type="entry name" value="S-adenosyl-L-methionine-dependent methyltransferases"/>
    <property type="match status" value="1"/>
</dbReference>
<dbReference type="InterPro" id="IPR006342">
    <property type="entry name" value="FkbM_mtfrase"/>
</dbReference>
<dbReference type="PANTHER" id="PTHR34203">
    <property type="entry name" value="METHYLTRANSFERASE, FKBM FAMILY PROTEIN"/>
    <property type="match status" value="1"/>
</dbReference>
<dbReference type="EMBL" id="PFAJ01000007">
    <property type="protein sequence ID" value="PIR97582.1"/>
    <property type="molecule type" value="Genomic_DNA"/>
</dbReference>
<dbReference type="Pfam" id="PF05050">
    <property type="entry name" value="Methyltransf_21"/>
    <property type="match status" value="1"/>
</dbReference>
<feature type="domain" description="Methyltransferase FkbM" evidence="1">
    <location>
        <begin position="79"/>
        <end position="221"/>
    </location>
</feature>
<dbReference type="Gene3D" id="3.40.50.150">
    <property type="entry name" value="Vaccinia Virus protein VP39"/>
    <property type="match status" value="1"/>
</dbReference>
<dbReference type="InterPro" id="IPR029063">
    <property type="entry name" value="SAM-dependent_MTases_sf"/>
</dbReference>
<evidence type="ECO:0000259" key="1">
    <source>
        <dbReference type="Pfam" id="PF05050"/>
    </source>
</evidence>
<sequence>MFQIVKKIVTVIKIVNNWPAVLSDKLGFSVVTKYWIRTGQSFICRSKSSDINIVVELFSGAEYPKEYLRFSSKNQVVFDLGANIGAFSVYFDSLNKGVEYSGYSIEPEDQNFRLLIKNLSLNKVENFKPVKAAITRKDGEVFLNTHVKQSAVSVVETPTDAKVKSHKLSTFCRENMLDRVDILKMDVEGSEYDIIETDRDFFRSSVASMILEYHNISPEKNAQAAIKLLEKDFEVRSVRKSKKGGVLYCVNRNL</sequence>
<organism evidence="2 3">
    <name type="scientific">Candidatus Doudnabacteria bacterium CG10_big_fil_rev_8_21_14_0_10_41_10</name>
    <dbReference type="NCBI Taxonomy" id="1974551"/>
    <lineage>
        <taxon>Bacteria</taxon>
        <taxon>Candidatus Doudnaibacteriota</taxon>
    </lineage>
</organism>
<protein>
    <recommendedName>
        <fullName evidence="1">Methyltransferase FkbM domain-containing protein</fullName>
    </recommendedName>
</protein>
<dbReference type="AlphaFoldDB" id="A0A2H0VEQ2"/>
<dbReference type="NCBIfam" id="TIGR01444">
    <property type="entry name" value="fkbM_fam"/>
    <property type="match status" value="1"/>
</dbReference>
<evidence type="ECO:0000313" key="3">
    <source>
        <dbReference type="Proteomes" id="UP000230557"/>
    </source>
</evidence>
<dbReference type="PANTHER" id="PTHR34203:SF15">
    <property type="entry name" value="SLL1173 PROTEIN"/>
    <property type="match status" value="1"/>
</dbReference>